<dbReference type="InterPro" id="IPR027268">
    <property type="entry name" value="Peptidase_M4/M1_CTD_sf"/>
</dbReference>
<evidence type="ECO:0000256" key="1">
    <source>
        <dbReference type="ARBA" id="ARBA00001947"/>
    </source>
</evidence>
<dbReference type="SUPFAM" id="SSF52025">
    <property type="entry name" value="PA domain"/>
    <property type="match status" value="1"/>
</dbReference>
<proteinExistence type="inferred from homology"/>
<feature type="domain" description="PA" evidence="13">
    <location>
        <begin position="464"/>
        <end position="555"/>
    </location>
</feature>
<keyword evidence="9" id="KW-0862">Zinc</keyword>
<evidence type="ECO:0000256" key="9">
    <source>
        <dbReference type="ARBA" id="ARBA00022833"/>
    </source>
</evidence>
<evidence type="ECO:0000256" key="11">
    <source>
        <dbReference type="ARBA" id="ARBA00023145"/>
    </source>
</evidence>
<dbReference type="RefSeq" id="WP_129460114.1">
    <property type="nucleotide sequence ID" value="NZ_SBKN01000001.1"/>
</dbReference>
<evidence type="ECO:0000313" key="16">
    <source>
        <dbReference type="Proteomes" id="UP000289857"/>
    </source>
</evidence>
<gene>
    <name evidence="15" type="ORF">EQG61_01555</name>
</gene>
<dbReference type="AlphaFoldDB" id="A0A4Q1KBZ8"/>
<comment type="subcellular location">
    <subcellularLocation>
        <location evidence="2">Secreted</location>
    </subcellularLocation>
</comment>
<evidence type="ECO:0000256" key="3">
    <source>
        <dbReference type="ARBA" id="ARBA00006006"/>
    </source>
</evidence>
<evidence type="ECO:0000259" key="14">
    <source>
        <dbReference type="Pfam" id="PF18962"/>
    </source>
</evidence>
<evidence type="ECO:0000256" key="5">
    <source>
        <dbReference type="ARBA" id="ARBA00022670"/>
    </source>
</evidence>
<dbReference type="GO" id="GO:0006508">
    <property type="term" value="P:proteolysis"/>
    <property type="evidence" value="ECO:0007669"/>
    <property type="project" value="UniProtKB-KW"/>
</dbReference>
<dbReference type="Gene3D" id="3.10.170.10">
    <property type="match status" value="1"/>
</dbReference>
<comment type="similarity">
    <text evidence="3">Belongs to the peptidase M36 family.</text>
</comment>
<evidence type="ECO:0000259" key="13">
    <source>
        <dbReference type="Pfam" id="PF02225"/>
    </source>
</evidence>
<evidence type="ECO:0000256" key="8">
    <source>
        <dbReference type="ARBA" id="ARBA00022801"/>
    </source>
</evidence>
<dbReference type="GO" id="GO:0008270">
    <property type="term" value="F:zinc ion binding"/>
    <property type="evidence" value="ECO:0007669"/>
    <property type="project" value="InterPro"/>
</dbReference>
<reference evidence="16" key="1">
    <citation type="submission" date="2019-01" db="EMBL/GenBank/DDBJ databases">
        <title>Cytophagaceae bacterium strain CAR-16.</title>
        <authorList>
            <person name="Chen W.-M."/>
        </authorList>
    </citation>
    <scope>NUCLEOTIDE SEQUENCE [LARGE SCALE GENOMIC DNA]</scope>
    <source>
        <strain evidence="16">WWJ-16</strain>
    </source>
</reference>
<dbReference type="Proteomes" id="UP000289857">
    <property type="component" value="Unassembled WGS sequence"/>
</dbReference>
<evidence type="ECO:0000256" key="2">
    <source>
        <dbReference type="ARBA" id="ARBA00004613"/>
    </source>
</evidence>
<organism evidence="15 16">
    <name type="scientific">Flavobacterium stagni</name>
    <dbReference type="NCBI Taxonomy" id="2506421"/>
    <lineage>
        <taxon>Bacteria</taxon>
        <taxon>Pseudomonadati</taxon>
        <taxon>Bacteroidota</taxon>
        <taxon>Flavobacteriia</taxon>
        <taxon>Flavobacteriales</taxon>
        <taxon>Flavobacteriaceae</taxon>
        <taxon>Flavobacterium</taxon>
    </lineage>
</organism>
<dbReference type="Pfam" id="PF18962">
    <property type="entry name" value="Por_Secre_tail"/>
    <property type="match status" value="1"/>
</dbReference>
<dbReference type="NCBIfam" id="TIGR04183">
    <property type="entry name" value="Por_Secre_tail"/>
    <property type="match status" value="1"/>
</dbReference>
<evidence type="ECO:0000313" key="15">
    <source>
        <dbReference type="EMBL" id="RXR24151.1"/>
    </source>
</evidence>
<evidence type="ECO:0000256" key="6">
    <source>
        <dbReference type="ARBA" id="ARBA00022723"/>
    </source>
</evidence>
<dbReference type="Pfam" id="PF02225">
    <property type="entry name" value="PA"/>
    <property type="match status" value="1"/>
</dbReference>
<dbReference type="NCBIfam" id="NF038113">
    <property type="entry name" value="T9SSA_dep_M36"/>
    <property type="match status" value="1"/>
</dbReference>
<evidence type="ECO:0000256" key="12">
    <source>
        <dbReference type="SAM" id="SignalP"/>
    </source>
</evidence>
<dbReference type="GO" id="GO:0004222">
    <property type="term" value="F:metalloendopeptidase activity"/>
    <property type="evidence" value="ECO:0007669"/>
    <property type="project" value="InterPro"/>
</dbReference>
<keyword evidence="5" id="KW-0645">Protease</keyword>
<keyword evidence="7 12" id="KW-0732">Signal</keyword>
<evidence type="ECO:0000256" key="7">
    <source>
        <dbReference type="ARBA" id="ARBA00022729"/>
    </source>
</evidence>
<feature type="domain" description="Secretion system C-terminal sorting" evidence="14">
    <location>
        <begin position="823"/>
        <end position="895"/>
    </location>
</feature>
<keyword evidence="16" id="KW-1185">Reference proteome</keyword>
<feature type="signal peptide" evidence="12">
    <location>
        <begin position="1"/>
        <end position="17"/>
    </location>
</feature>
<protein>
    <submittedName>
        <fullName evidence="15">T9SS type A sorting domain-containing protein</fullName>
    </submittedName>
</protein>
<dbReference type="CDD" id="cd09596">
    <property type="entry name" value="M36"/>
    <property type="match status" value="1"/>
</dbReference>
<dbReference type="OrthoDB" id="5377264at2"/>
<accession>A0A4Q1KBZ8</accession>
<dbReference type="GO" id="GO:0005615">
    <property type="term" value="C:extracellular space"/>
    <property type="evidence" value="ECO:0007669"/>
    <property type="project" value="InterPro"/>
</dbReference>
<dbReference type="InterPro" id="IPR050371">
    <property type="entry name" value="Fungal_virulence_M36"/>
</dbReference>
<dbReference type="PRINTS" id="PR00999">
    <property type="entry name" value="FUNGALYSIN"/>
</dbReference>
<keyword evidence="6" id="KW-0479">Metal-binding</keyword>
<name>A0A4Q1KBZ8_9FLAO</name>
<feature type="chain" id="PRO_5020684412" evidence="12">
    <location>
        <begin position="18"/>
        <end position="897"/>
    </location>
</feature>
<keyword evidence="4" id="KW-0964">Secreted</keyword>
<evidence type="ECO:0000256" key="4">
    <source>
        <dbReference type="ARBA" id="ARBA00022525"/>
    </source>
</evidence>
<evidence type="ECO:0000256" key="10">
    <source>
        <dbReference type="ARBA" id="ARBA00023049"/>
    </source>
</evidence>
<keyword evidence="10" id="KW-0482">Metalloprotease</keyword>
<dbReference type="InterPro" id="IPR046450">
    <property type="entry name" value="PA_dom_sf"/>
</dbReference>
<dbReference type="Pfam" id="PF02128">
    <property type="entry name" value="Peptidase_M36"/>
    <property type="match status" value="1"/>
</dbReference>
<sequence length="897" mass="98139">MKRLLFLAFSLGMSALAQDIPNKAIQEALNTKQAELKLTASDVTNWKVVSETYSESTGIHNYFVCQTYNGLPLFDSVNSIWVKEGKVIQIGDRFVVNYSSKIKNSSKNLSAADALSQTFAALGYHQSTELISKKENGVFQLKNGNLADDPVRAELGYVEKEGQYILVWRFEFYSPDFKNLWHIDTDASSGIIVSKRDLTVNCNFDHPHTTSAIVEQPFFFENSVQKVAAPLQVMAGNYRVIPFNFESPNHSPFQLLTGIEDPTASPKAWHDTNDLSANLTANKFTYTRGNNVWARADYTNTNPTTASTTSTANGYAPDGGSSLTFDFPYGGNSVQASTYINAAVTNLFYMNNILHDLWHKYGFNEQGGNFQQNNYGRGGSGADFVWADAQDGSKSTTPTYNNANFSTPTDGSKPRMQMYLWKVAPVIYPITIQSPASIAGNYRAVQNTFSPGFVSLPQAPNSIQADLVLYQDNTGVSNEGCVAPTNGAAMNGKIVVIRRGNCNFTVKVKNAQTRGALAVIIVNNVINPEYITMSGADSTITIPAISVNQPDGDLLINEMSSGTVNAKLQLNAAPFVNTDGDFDNGIIAHEYGHGISNRLTGGPSLSNCLTNEEQMGEGWSDWFALMLQMKPGDEGTTPKGIGTFAVSQATTDGGIRNFPYTTDMSINPQTFATVNNNYYDSDGDGIVDSPESHNIGEVWCTMLWDLTWAYVAKYGYDDNKYTGTGGNNKVMRLIIDALKLQPCNPTFVEARNAIIAADQATTGGADYCMIWEVFARRGLGLNANSGNRDDSTDQVEDFTQPIPGPNCTALGTSAFANTITYHIFPNPTQNEVHLQIPNYTSTISVRVLDIHGRIVYQNTKATDNNDILIPMQSLESGLYILQATGENLMITEKIIKN</sequence>
<dbReference type="InterPro" id="IPR003137">
    <property type="entry name" value="PA_domain"/>
</dbReference>
<keyword evidence="11" id="KW-0865">Zymogen</keyword>
<comment type="caution">
    <text evidence="15">The sequence shown here is derived from an EMBL/GenBank/DDBJ whole genome shotgun (WGS) entry which is preliminary data.</text>
</comment>
<dbReference type="PANTHER" id="PTHR33478">
    <property type="entry name" value="EXTRACELLULAR METALLOPROTEINASE MEP"/>
    <property type="match status" value="1"/>
</dbReference>
<comment type="cofactor">
    <cofactor evidence="1">
        <name>Zn(2+)</name>
        <dbReference type="ChEBI" id="CHEBI:29105"/>
    </cofactor>
</comment>
<dbReference type="PANTHER" id="PTHR33478:SF1">
    <property type="entry name" value="EXTRACELLULAR METALLOPROTEINASE MEP"/>
    <property type="match status" value="1"/>
</dbReference>
<dbReference type="Gene3D" id="3.50.30.30">
    <property type="match status" value="1"/>
</dbReference>
<keyword evidence="8" id="KW-0378">Hydrolase</keyword>
<dbReference type="SUPFAM" id="SSF55486">
    <property type="entry name" value="Metalloproteases ('zincins'), catalytic domain"/>
    <property type="match status" value="1"/>
</dbReference>
<dbReference type="InterPro" id="IPR026444">
    <property type="entry name" value="Secre_tail"/>
</dbReference>
<dbReference type="Gene3D" id="1.10.390.10">
    <property type="entry name" value="Neutral Protease Domain 2"/>
    <property type="match status" value="1"/>
</dbReference>
<dbReference type="EMBL" id="SBKN01000001">
    <property type="protein sequence ID" value="RXR24151.1"/>
    <property type="molecule type" value="Genomic_DNA"/>
</dbReference>
<dbReference type="InterPro" id="IPR001842">
    <property type="entry name" value="Peptidase_M36"/>
</dbReference>
<dbReference type="CDD" id="cd04818">
    <property type="entry name" value="PA_subtilisin_1"/>
    <property type="match status" value="1"/>
</dbReference>